<comment type="caution">
    <text evidence="1">The sequence shown here is derived from an EMBL/GenBank/DDBJ whole genome shotgun (WGS) entry which is preliminary data.</text>
</comment>
<evidence type="ECO:0000313" key="1">
    <source>
        <dbReference type="EMBL" id="GAH19938.1"/>
    </source>
</evidence>
<proteinExistence type="predicted"/>
<accession>X1FGL1</accession>
<sequence>MINDIVGLICTEARSWRRLSSFDRNLIDVTFEVNKEILDILDRLRDERRQKEDEDKR</sequence>
<reference evidence="1" key="1">
    <citation type="journal article" date="2014" name="Front. Microbiol.">
        <title>High frequency of phylogenetically diverse reductive dehalogenase-homologous genes in deep subseafloor sedimentary metagenomes.</title>
        <authorList>
            <person name="Kawai M."/>
            <person name="Futagami T."/>
            <person name="Toyoda A."/>
            <person name="Takaki Y."/>
            <person name="Nishi S."/>
            <person name="Hori S."/>
            <person name="Arai W."/>
            <person name="Tsubouchi T."/>
            <person name="Morono Y."/>
            <person name="Uchiyama I."/>
            <person name="Ito T."/>
            <person name="Fujiyama A."/>
            <person name="Inagaki F."/>
            <person name="Takami H."/>
        </authorList>
    </citation>
    <scope>NUCLEOTIDE SEQUENCE</scope>
    <source>
        <strain evidence="1">Expedition CK06-06</strain>
    </source>
</reference>
<name>X1FGL1_9ZZZZ</name>
<dbReference type="AlphaFoldDB" id="X1FGL1"/>
<dbReference type="EMBL" id="BARU01001693">
    <property type="protein sequence ID" value="GAH19938.1"/>
    <property type="molecule type" value="Genomic_DNA"/>
</dbReference>
<gene>
    <name evidence="1" type="ORF">S03H2_04308</name>
</gene>
<organism evidence="1">
    <name type="scientific">marine sediment metagenome</name>
    <dbReference type="NCBI Taxonomy" id="412755"/>
    <lineage>
        <taxon>unclassified sequences</taxon>
        <taxon>metagenomes</taxon>
        <taxon>ecological metagenomes</taxon>
    </lineage>
</organism>
<protein>
    <submittedName>
        <fullName evidence="1">Uncharacterized protein</fullName>
    </submittedName>
</protein>